<dbReference type="PANTHER" id="PTHR45008">
    <property type="entry name" value="PTS SYSTEM GLUCOSE-SPECIFIC EIIA COMPONENT"/>
    <property type="match status" value="1"/>
</dbReference>
<feature type="domain" description="PTS EIIA type-1" evidence="11">
    <location>
        <begin position="19"/>
        <end position="142"/>
    </location>
</feature>
<evidence type="ECO:0000259" key="11">
    <source>
        <dbReference type="Pfam" id="PF00358"/>
    </source>
</evidence>
<keyword evidence="2" id="KW-0813">Transport</keyword>
<dbReference type="RefSeq" id="WP_070123576.1">
    <property type="nucleotide sequence ID" value="NZ_MDHN01000005.1"/>
</dbReference>
<evidence type="ECO:0000256" key="1">
    <source>
        <dbReference type="ARBA" id="ARBA00004496"/>
    </source>
</evidence>
<evidence type="ECO:0000313" key="13">
    <source>
        <dbReference type="Proteomes" id="UP000175691"/>
    </source>
</evidence>
<dbReference type="Gene3D" id="2.70.70.10">
    <property type="entry name" value="Glucose Permease (Domain IIA)"/>
    <property type="match status" value="1"/>
</dbReference>
<evidence type="ECO:0000256" key="10">
    <source>
        <dbReference type="ARBA" id="ARBA00042873"/>
    </source>
</evidence>
<dbReference type="EMBL" id="MDHN01000005">
    <property type="protein sequence ID" value="OFC72350.1"/>
    <property type="molecule type" value="Genomic_DNA"/>
</dbReference>
<keyword evidence="5" id="KW-0598">Phosphotransferase system</keyword>
<dbReference type="GO" id="GO:0016301">
    <property type="term" value="F:kinase activity"/>
    <property type="evidence" value="ECO:0007669"/>
    <property type="project" value="UniProtKB-KW"/>
</dbReference>
<evidence type="ECO:0000256" key="2">
    <source>
        <dbReference type="ARBA" id="ARBA00022448"/>
    </source>
</evidence>
<keyword evidence="3" id="KW-0762">Sugar transport</keyword>
<evidence type="ECO:0000256" key="8">
    <source>
        <dbReference type="ARBA" id="ARBA00042296"/>
    </source>
</evidence>
<name>A0A1E7ZFU9_9ALTE</name>
<organism evidence="12 13">
    <name type="scientific">Alteromonas confluentis</name>
    <dbReference type="NCBI Taxonomy" id="1656094"/>
    <lineage>
        <taxon>Bacteria</taxon>
        <taxon>Pseudomonadati</taxon>
        <taxon>Pseudomonadota</taxon>
        <taxon>Gammaproteobacteria</taxon>
        <taxon>Alteromonadales</taxon>
        <taxon>Alteromonadaceae</taxon>
        <taxon>Alteromonas/Salinimonas group</taxon>
        <taxon>Alteromonas</taxon>
    </lineage>
</organism>
<dbReference type="Pfam" id="PF00358">
    <property type="entry name" value="PTS_EIIA_1"/>
    <property type="match status" value="1"/>
</dbReference>
<evidence type="ECO:0000256" key="4">
    <source>
        <dbReference type="ARBA" id="ARBA00022679"/>
    </source>
</evidence>
<dbReference type="STRING" id="1656094.BFC18_03600"/>
<comment type="subcellular location">
    <subcellularLocation>
        <location evidence="1">Cytoplasm</location>
    </subcellularLocation>
</comment>
<accession>A0A1E7ZFU9</accession>
<proteinExistence type="predicted"/>
<evidence type="ECO:0000256" key="3">
    <source>
        <dbReference type="ARBA" id="ARBA00022597"/>
    </source>
</evidence>
<keyword evidence="4" id="KW-0808">Transferase</keyword>
<dbReference type="SUPFAM" id="SSF51261">
    <property type="entry name" value="Duplicated hybrid motif"/>
    <property type="match status" value="1"/>
</dbReference>
<dbReference type="Proteomes" id="UP000175691">
    <property type="component" value="Unassembled WGS sequence"/>
</dbReference>
<evidence type="ECO:0000256" key="9">
    <source>
        <dbReference type="ARBA" id="ARBA00042526"/>
    </source>
</evidence>
<dbReference type="InterPro" id="IPR050890">
    <property type="entry name" value="PTS_EIIA_component"/>
</dbReference>
<dbReference type="GO" id="GO:0005737">
    <property type="term" value="C:cytoplasm"/>
    <property type="evidence" value="ECO:0007669"/>
    <property type="project" value="UniProtKB-SubCell"/>
</dbReference>
<keyword evidence="6" id="KW-0418">Kinase</keyword>
<comment type="caution">
    <text evidence="12">The sequence shown here is derived from an EMBL/GenBank/DDBJ whole genome shotgun (WGS) entry which is preliminary data.</text>
</comment>
<gene>
    <name evidence="12" type="ORF">BFC18_03600</name>
</gene>
<evidence type="ECO:0000256" key="6">
    <source>
        <dbReference type="ARBA" id="ARBA00022777"/>
    </source>
</evidence>
<dbReference type="OrthoDB" id="6331866at2"/>
<dbReference type="PANTHER" id="PTHR45008:SF1">
    <property type="entry name" value="PTS SYSTEM GLUCOSE-SPECIFIC EIIA COMPONENT"/>
    <property type="match status" value="1"/>
</dbReference>
<sequence length="166" mass="18484">MTHGFSTTAPQQYQREFVVNSPVNGSRIDLGALNLPLHKAGMWGATMAFRYSGHTVFAPADCLIESIPESGYELKVKTGYGLKLWINLLPHPHHLMGEKCERLVKRGQKVKAGTPLMHLQPQWLKQQGFEPTGVICVRNGDKCKAVVASHLQQFVAAEDPLIHIYI</sequence>
<evidence type="ECO:0000313" key="12">
    <source>
        <dbReference type="EMBL" id="OFC72350.1"/>
    </source>
</evidence>
<reference evidence="12 13" key="1">
    <citation type="submission" date="2016-08" db="EMBL/GenBank/DDBJ databases">
        <authorList>
            <person name="Seilhamer J.J."/>
        </authorList>
    </citation>
    <scope>NUCLEOTIDE SEQUENCE [LARGE SCALE GENOMIC DNA]</scope>
    <source>
        <strain evidence="12 13">KCTC 42603</strain>
    </source>
</reference>
<keyword evidence="13" id="KW-1185">Reference proteome</keyword>
<evidence type="ECO:0000256" key="5">
    <source>
        <dbReference type="ARBA" id="ARBA00022683"/>
    </source>
</evidence>
<protein>
    <recommendedName>
        <fullName evidence="7">PTS system glucose-specific EIIA component</fullName>
    </recommendedName>
    <alternativeName>
        <fullName evidence="10">EIIA-Glc</fullName>
    </alternativeName>
    <alternativeName>
        <fullName evidence="9">EIII-Glc</fullName>
    </alternativeName>
    <alternativeName>
        <fullName evidence="8">Glucose-specific phosphotransferase enzyme IIA component</fullName>
    </alternativeName>
</protein>
<dbReference type="AlphaFoldDB" id="A0A1E7ZFU9"/>
<dbReference type="GO" id="GO:0009401">
    <property type="term" value="P:phosphoenolpyruvate-dependent sugar phosphotransferase system"/>
    <property type="evidence" value="ECO:0007669"/>
    <property type="project" value="UniProtKB-KW"/>
</dbReference>
<evidence type="ECO:0000256" key="7">
    <source>
        <dbReference type="ARBA" id="ARBA00039163"/>
    </source>
</evidence>
<dbReference type="InterPro" id="IPR001127">
    <property type="entry name" value="PTS_EIIA_1_perm"/>
</dbReference>
<dbReference type="InterPro" id="IPR011055">
    <property type="entry name" value="Dup_hybrid_motif"/>
</dbReference>